<sequence>MSNQENRTCKGCHVRQSYENFLNDKGVALKKCLHCRDKLKIARLSAEQSDAIINYSDITETIYNHLISLNDTNELYEGENVELNLDLDIELSSFLDFISEKDESNKENLEIEVMAIQGLSE</sequence>
<proteinExistence type="predicted"/>
<organism evidence="1">
    <name type="scientific">Rhizophagus irregularis (strain DAOM 181602 / DAOM 197198 / MUCL 43194)</name>
    <name type="common">Arbuscular mycorrhizal fungus</name>
    <name type="synonym">Glomus intraradices</name>
    <dbReference type="NCBI Taxonomy" id="747089"/>
    <lineage>
        <taxon>Eukaryota</taxon>
        <taxon>Fungi</taxon>
        <taxon>Fungi incertae sedis</taxon>
        <taxon>Mucoromycota</taxon>
        <taxon>Glomeromycotina</taxon>
        <taxon>Glomeromycetes</taxon>
        <taxon>Glomerales</taxon>
        <taxon>Glomeraceae</taxon>
        <taxon>Rhizophagus</taxon>
    </lineage>
</organism>
<evidence type="ECO:0000313" key="1">
    <source>
        <dbReference type="EMBL" id="ESA22185.1"/>
    </source>
</evidence>
<dbReference type="HOGENOM" id="CLU_2039258_0_0_1"/>
<name>U9UP72_RHIID</name>
<dbReference type="VEuPathDB" id="FungiDB:RhiirFUN_025309"/>
<dbReference type="AlphaFoldDB" id="U9UP72"/>
<accession>U9UP72</accession>
<gene>
    <name evidence="1" type="ORF">GLOINDRAFT_16682</name>
</gene>
<reference evidence="1" key="1">
    <citation type="submission" date="2013-07" db="EMBL/GenBank/DDBJ databases">
        <title>The genome of an arbuscular mycorrhizal fungus provides insights into the evolution of the oldest plant symbiosis.</title>
        <authorList>
            <consortium name="DOE Joint Genome Institute"/>
            <person name="Tisserant E."/>
            <person name="Malbreil M."/>
            <person name="Kuo A."/>
            <person name="Kohler A."/>
            <person name="Symeonidi A."/>
            <person name="Balestrini R."/>
            <person name="Charron P."/>
            <person name="Duensing N."/>
            <person name="Frei-dit-Frey N."/>
            <person name="Gianinazzi-Pearson V."/>
            <person name="Gilbert B."/>
            <person name="Handa Y."/>
            <person name="Hijri M."/>
            <person name="Kaul R."/>
            <person name="Kawaguchi M."/>
            <person name="Krajinski F."/>
            <person name="Lammers P."/>
            <person name="Lapierre D."/>
            <person name="Masclaux F.G."/>
            <person name="Murat C."/>
            <person name="Morin E."/>
            <person name="Ndikumana S."/>
            <person name="Pagni M."/>
            <person name="Petitpierre D."/>
            <person name="Requena N."/>
            <person name="Rosikiewicz P."/>
            <person name="Riley R."/>
            <person name="Saito K."/>
            <person name="San Clemente H."/>
            <person name="Shapiro H."/>
            <person name="van Tuinen D."/>
            <person name="Becard G."/>
            <person name="Bonfante P."/>
            <person name="Paszkowski U."/>
            <person name="Shachar-Hill Y."/>
            <person name="Young J.P."/>
            <person name="Sanders I.R."/>
            <person name="Henrissat B."/>
            <person name="Rensing S.A."/>
            <person name="Grigoriev I.V."/>
            <person name="Corradi N."/>
            <person name="Roux C."/>
            <person name="Martin F."/>
        </authorList>
    </citation>
    <scope>NUCLEOTIDE SEQUENCE</scope>
    <source>
        <strain evidence="1">DAOM 197198</strain>
    </source>
</reference>
<protein>
    <submittedName>
        <fullName evidence="1">Uncharacterized protein</fullName>
    </submittedName>
</protein>
<dbReference type="EMBL" id="KI275787">
    <property type="protein sequence ID" value="ESA22185.1"/>
    <property type="molecule type" value="Genomic_DNA"/>
</dbReference>